<keyword evidence="10 19" id="KW-1133">Transmembrane helix</keyword>
<dbReference type="PANTHER" id="PTHR34299:SF1">
    <property type="entry name" value="DIACYLGLYCEROL KINASE"/>
    <property type="match status" value="1"/>
</dbReference>
<feature type="transmembrane region" description="Helical" evidence="19">
    <location>
        <begin position="94"/>
        <end position="115"/>
    </location>
</feature>
<evidence type="ECO:0000313" key="20">
    <source>
        <dbReference type="EMBL" id="CDZ24798.1"/>
    </source>
</evidence>
<evidence type="ECO:0000256" key="5">
    <source>
        <dbReference type="ARBA" id="ARBA00022679"/>
    </source>
</evidence>
<feature type="active site" description="Proton acceptor" evidence="15">
    <location>
        <position position="67"/>
    </location>
</feature>
<sequence length="160" mass="17757">MVKKVKNLAQSFRYAIRGIVHCVKNERNMRIHIVVAAYVLIFSVFYNFSATQYLILLLTIGMVFFAETVNTAIEALVDLETQSYDSLARIAKDVAAGAVLICAVFAVVVGIILFFKPAVIAQIFSFLIHNILYGVLFLLSLPASAFFIFGLPSGIKFLKK</sequence>
<evidence type="ECO:0000256" key="13">
    <source>
        <dbReference type="ARBA" id="ARBA00023209"/>
    </source>
</evidence>
<gene>
    <name evidence="20" type="ORF">CCDG5_1690</name>
</gene>
<feature type="binding site" evidence="17">
    <location>
        <begin position="92"/>
        <end position="93"/>
    </location>
    <ligand>
        <name>ATP</name>
        <dbReference type="ChEBI" id="CHEBI:30616"/>
    </ligand>
</feature>
<evidence type="ECO:0000256" key="7">
    <source>
        <dbReference type="ARBA" id="ARBA00022741"/>
    </source>
</evidence>
<feature type="binding site" evidence="17">
    <location>
        <position position="26"/>
    </location>
    <ligand>
        <name>ATP</name>
        <dbReference type="ChEBI" id="CHEBI:30616"/>
    </ligand>
</feature>
<dbReference type="Proteomes" id="UP000032431">
    <property type="component" value="Chromosome I"/>
</dbReference>
<dbReference type="GO" id="GO:0008654">
    <property type="term" value="P:phospholipid biosynthetic process"/>
    <property type="evidence" value="ECO:0007669"/>
    <property type="project" value="UniProtKB-KW"/>
</dbReference>
<evidence type="ECO:0000256" key="12">
    <source>
        <dbReference type="ARBA" id="ARBA00023136"/>
    </source>
</evidence>
<keyword evidence="5" id="KW-0808">Transferase</keyword>
<dbReference type="Gene3D" id="1.10.287.3610">
    <property type="match status" value="1"/>
</dbReference>
<keyword evidence="11" id="KW-0443">Lipid metabolism</keyword>
<keyword evidence="9 17" id="KW-0067">ATP-binding</keyword>
<dbReference type="PATRIC" id="fig|29343.3.peg.1782"/>
<keyword evidence="7 17" id="KW-0547">Nucleotide-binding</keyword>
<evidence type="ECO:0000256" key="18">
    <source>
        <dbReference type="PIRSR" id="PIRSR600829-4"/>
    </source>
</evidence>
<dbReference type="InterPro" id="IPR000829">
    <property type="entry name" value="DAGK"/>
</dbReference>
<feature type="binding site" evidence="17">
    <location>
        <position position="74"/>
    </location>
    <ligand>
        <name>ATP</name>
        <dbReference type="ChEBI" id="CHEBI:30616"/>
    </ligand>
</feature>
<dbReference type="OrthoDB" id="9789934at2"/>
<keyword evidence="13" id="KW-0594">Phospholipid biosynthesis</keyword>
<evidence type="ECO:0000256" key="14">
    <source>
        <dbReference type="ARBA" id="ARBA00023264"/>
    </source>
</evidence>
<name>A0A078KQT0_9FIRM</name>
<evidence type="ECO:0000256" key="11">
    <source>
        <dbReference type="ARBA" id="ARBA00023098"/>
    </source>
</evidence>
<dbReference type="AlphaFoldDB" id="A0A078KQT0"/>
<dbReference type="STRING" id="29343.CCDG5_1690"/>
<feature type="binding site" evidence="18">
    <location>
        <position position="74"/>
    </location>
    <ligand>
        <name>a divalent metal cation</name>
        <dbReference type="ChEBI" id="CHEBI:60240"/>
    </ligand>
</feature>
<keyword evidence="6 19" id="KW-0812">Transmembrane</keyword>
<feature type="binding site" evidence="18">
    <location>
        <position position="26"/>
    </location>
    <ligand>
        <name>a divalent metal cation</name>
        <dbReference type="ChEBI" id="CHEBI:60240"/>
    </ligand>
</feature>
<feature type="binding site" evidence="17">
    <location>
        <position position="14"/>
    </location>
    <ligand>
        <name>ATP</name>
        <dbReference type="ChEBI" id="CHEBI:30616"/>
    </ligand>
</feature>
<evidence type="ECO:0000256" key="15">
    <source>
        <dbReference type="PIRSR" id="PIRSR600829-1"/>
    </source>
</evidence>
<dbReference type="InterPro" id="IPR036945">
    <property type="entry name" value="DAGK_sf"/>
</dbReference>
<dbReference type="GO" id="GO:0046872">
    <property type="term" value="F:metal ion binding"/>
    <property type="evidence" value="ECO:0007669"/>
    <property type="project" value="UniProtKB-KW"/>
</dbReference>
<feature type="transmembrane region" description="Helical" evidence="19">
    <location>
        <begin position="127"/>
        <end position="151"/>
    </location>
</feature>
<evidence type="ECO:0000256" key="8">
    <source>
        <dbReference type="ARBA" id="ARBA00022777"/>
    </source>
</evidence>
<dbReference type="Pfam" id="PF01219">
    <property type="entry name" value="DAGK_prokar"/>
    <property type="match status" value="1"/>
</dbReference>
<evidence type="ECO:0000256" key="16">
    <source>
        <dbReference type="PIRSR" id="PIRSR600829-2"/>
    </source>
</evidence>
<keyword evidence="8 20" id="KW-0418">Kinase</keyword>
<keyword evidence="14" id="KW-1208">Phospholipid metabolism</keyword>
<dbReference type="EMBL" id="LM995447">
    <property type="protein sequence ID" value="CDZ24798.1"/>
    <property type="molecule type" value="Genomic_DNA"/>
</dbReference>
<dbReference type="InterPro" id="IPR033717">
    <property type="entry name" value="UDPK"/>
</dbReference>
<organism evidence="20 21">
    <name type="scientific">[Clostridium] cellulosi</name>
    <dbReference type="NCBI Taxonomy" id="29343"/>
    <lineage>
        <taxon>Bacteria</taxon>
        <taxon>Bacillati</taxon>
        <taxon>Bacillota</taxon>
        <taxon>Clostridia</taxon>
        <taxon>Eubacteriales</taxon>
        <taxon>Oscillospiraceae</taxon>
        <taxon>Oscillospiraceae incertae sedis</taxon>
    </lineage>
</organism>
<keyword evidence="18" id="KW-0479">Metal-binding</keyword>
<feature type="binding site" evidence="16">
    <location>
        <position position="67"/>
    </location>
    <ligand>
        <name>substrate</name>
    </ligand>
</feature>
<dbReference type="KEGG" id="ccel:CCDG5_1690"/>
<dbReference type="PANTHER" id="PTHR34299">
    <property type="entry name" value="DIACYLGLYCEROL KINASE"/>
    <property type="match status" value="1"/>
</dbReference>
<evidence type="ECO:0000256" key="4">
    <source>
        <dbReference type="ARBA" id="ARBA00022516"/>
    </source>
</evidence>
<reference evidence="21" key="1">
    <citation type="submission" date="2014-07" db="EMBL/GenBank/DDBJ databases">
        <authorList>
            <person name="Wibberg D."/>
        </authorList>
    </citation>
    <scope>NUCLEOTIDE SEQUENCE [LARGE SCALE GENOMIC DNA]</scope>
    <source>
        <strain evidence="21">DG5</strain>
    </source>
</reference>
<comment type="similarity">
    <text evidence="2">Belongs to the bacterial diacylglycerol kinase family.</text>
</comment>
<comment type="subcellular location">
    <subcellularLocation>
        <location evidence="1">Cell membrane</location>
        <topology evidence="1">Multi-pass membrane protein</topology>
    </subcellularLocation>
</comment>
<evidence type="ECO:0000256" key="17">
    <source>
        <dbReference type="PIRSR" id="PIRSR600829-3"/>
    </source>
</evidence>
<accession>A0A078KQT0</accession>
<dbReference type="PROSITE" id="PS01069">
    <property type="entry name" value="DAGK_PROKAR"/>
    <property type="match status" value="1"/>
</dbReference>
<evidence type="ECO:0000256" key="2">
    <source>
        <dbReference type="ARBA" id="ARBA00005967"/>
    </source>
</evidence>
<comment type="cofactor">
    <cofactor evidence="18">
        <name>Mg(2+)</name>
        <dbReference type="ChEBI" id="CHEBI:18420"/>
    </cofactor>
    <text evidence="18">Mn(2+), Zn(2+), Cd(2+) and Co(2+) support activity to lesser extents.</text>
</comment>
<evidence type="ECO:0000313" key="21">
    <source>
        <dbReference type="Proteomes" id="UP000032431"/>
    </source>
</evidence>
<evidence type="ECO:0000256" key="9">
    <source>
        <dbReference type="ARBA" id="ARBA00022840"/>
    </source>
</evidence>
<evidence type="ECO:0000256" key="3">
    <source>
        <dbReference type="ARBA" id="ARBA00022475"/>
    </source>
</evidence>
<evidence type="ECO:0000256" key="10">
    <source>
        <dbReference type="ARBA" id="ARBA00022989"/>
    </source>
</evidence>
<dbReference type="CDD" id="cd14265">
    <property type="entry name" value="UDPK_IM_like"/>
    <property type="match status" value="1"/>
</dbReference>
<keyword evidence="4" id="KW-0444">Lipid biosynthesis</keyword>
<feature type="transmembrane region" description="Helical" evidence="19">
    <location>
        <begin position="31"/>
        <end position="48"/>
    </location>
</feature>
<evidence type="ECO:0000256" key="19">
    <source>
        <dbReference type="SAM" id="Phobius"/>
    </source>
</evidence>
<keyword evidence="12 19" id="KW-0472">Membrane</keyword>
<proteinExistence type="inferred from homology"/>
<evidence type="ECO:0000256" key="6">
    <source>
        <dbReference type="ARBA" id="ARBA00022692"/>
    </source>
</evidence>
<keyword evidence="18" id="KW-0460">Magnesium</keyword>
<dbReference type="HOGENOM" id="CLU_112343_2_1_9"/>
<keyword evidence="21" id="KW-1185">Reference proteome</keyword>
<protein>
    <submittedName>
        <fullName evidence="20">Diacylglycerol kinase</fullName>
    </submittedName>
</protein>
<dbReference type="GO" id="GO:0005886">
    <property type="term" value="C:plasma membrane"/>
    <property type="evidence" value="ECO:0007669"/>
    <property type="project" value="UniProtKB-SubCell"/>
</dbReference>
<dbReference type="GO" id="GO:0016301">
    <property type="term" value="F:kinase activity"/>
    <property type="evidence" value="ECO:0007669"/>
    <property type="project" value="UniProtKB-KW"/>
</dbReference>
<keyword evidence="3" id="KW-1003">Cell membrane</keyword>
<evidence type="ECO:0000256" key="1">
    <source>
        <dbReference type="ARBA" id="ARBA00004651"/>
    </source>
</evidence>
<dbReference type="GO" id="GO:0005524">
    <property type="term" value="F:ATP binding"/>
    <property type="evidence" value="ECO:0007669"/>
    <property type="project" value="UniProtKB-KW"/>
</dbReference>